<evidence type="ECO:0000259" key="4">
    <source>
        <dbReference type="PROSITE" id="PS50977"/>
    </source>
</evidence>
<dbReference type="InterPro" id="IPR009057">
    <property type="entry name" value="Homeodomain-like_sf"/>
</dbReference>
<dbReference type="Proteomes" id="UP000040576">
    <property type="component" value="Unassembled WGS sequence"/>
</dbReference>
<evidence type="ECO:0000313" key="5">
    <source>
        <dbReference type="EMBL" id="CEE00605.1"/>
    </source>
</evidence>
<keyword evidence="1" id="KW-0678">Repressor</keyword>
<dbReference type="PROSITE" id="PS50977">
    <property type="entry name" value="HTH_TETR_2"/>
    <property type="match status" value="1"/>
</dbReference>
<sequence>MARERKFTRDEIFQAVKILLLEHGYEAFTFSLLAEYLDVARGTIYKYYDNKDELITEFMINEMNAFMNDLKKIDTYPNFDAQFDYLFSIMFENTSIHQLIEIGKQMMDKNNEKVVDNQRTLERLHLKMYHYLDDLITAGKKEQKIKQQLPNPLILGYIFQAVAIPNHFGVPHQQWVKGLKEIIKYGMSAESK</sequence>
<dbReference type="Pfam" id="PF00440">
    <property type="entry name" value="TetR_N"/>
    <property type="match status" value="1"/>
</dbReference>
<dbReference type="RefSeq" id="WP_034768260.1">
    <property type="nucleotide sequence ID" value="NZ_CCRF01000028.1"/>
</dbReference>
<dbReference type="SUPFAM" id="SSF46689">
    <property type="entry name" value="Homeodomain-like"/>
    <property type="match status" value="1"/>
</dbReference>
<protein>
    <submittedName>
        <fullName evidence="5">Regulatory protein TetR</fullName>
    </submittedName>
</protein>
<evidence type="ECO:0000313" key="6">
    <source>
        <dbReference type="Proteomes" id="UP000040576"/>
    </source>
</evidence>
<dbReference type="Gene3D" id="1.10.357.10">
    <property type="entry name" value="Tetracycline Repressor, domain 2"/>
    <property type="match status" value="1"/>
</dbReference>
<dbReference type="InterPro" id="IPR050624">
    <property type="entry name" value="HTH-type_Tx_Regulator"/>
</dbReference>
<keyword evidence="6" id="KW-1185">Reference proteome</keyword>
<dbReference type="AlphaFoldDB" id="A0A090IYH6"/>
<organism evidence="5 6">
    <name type="scientific">Caldibacillus thermoamylovorans</name>
    <dbReference type="NCBI Taxonomy" id="35841"/>
    <lineage>
        <taxon>Bacteria</taxon>
        <taxon>Bacillati</taxon>
        <taxon>Bacillota</taxon>
        <taxon>Bacilli</taxon>
        <taxon>Bacillales</taxon>
        <taxon>Bacillaceae</taxon>
        <taxon>Caldibacillus</taxon>
    </lineage>
</organism>
<evidence type="ECO:0000256" key="1">
    <source>
        <dbReference type="ARBA" id="ARBA00022491"/>
    </source>
</evidence>
<feature type="domain" description="HTH tetR-type" evidence="4">
    <location>
        <begin position="6"/>
        <end position="66"/>
    </location>
</feature>
<evidence type="ECO:0000256" key="3">
    <source>
        <dbReference type="PROSITE-ProRule" id="PRU00335"/>
    </source>
</evidence>
<gene>
    <name evidence="5" type="ORF">BT1A1_0754</name>
</gene>
<accession>A0A090IYH6</accession>
<dbReference type="GO" id="GO:0003677">
    <property type="term" value="F:DNA binding"/>
    <property type="evidence" value="ECO:0007669"/>
    <property type="project" value="UniProtKB-UniRule"/>
</dbReference>
<dbReference type="PATRIC" id="fig|35841.9.peg.110"/>
<keyword evidence="2 3" id="KW-0238">DNA-binding</keyword>
<feature type="DNA-binding region" description="H-T-H motif" evidence="3">
    <location>
        <begin position="29"/>
        <end position="48"/>
    </location>
</feature>
<dbReference type="EMBL" id="CCRF01000028">
    <property type="protein sequence ID" value="CEE00605.1"/>
    <property type="molecule type" value="Genomic_DNA"/>
</dbReference>
<dbReference type="PANTHER" id="PTHR43479">
    <property type="entry name" value="ACREF/ENVCD OPERON REPRESSOR-RELATED"/>
    <property type="match status" value="1"/>
</dbReference>
<dbReference type="PRINTS" id="PR00455">
    <property type="entry name" value="HTHTETR"/>
</dbReference>
<dbReference type="InterPro" id="IPR001647">
    <property type="entry name" value="HTH_TetR"/>
</dbReference>
<reference evidence="5 6" key="1">
    <citation type="submission" date="2014-07" db="EMBL/GenBank/DDBJ databases">
        <authorList>
            <person name="Wibberg Daniel"/>
        </authorList>
    </citation>
    <scope>NUCLEOTIDE SEQUENCE [LARGE SCALE GENOMIC DNA]</scope>
</reference>
<evidence type="ECO:0000256" key="2">
    <source>
        <dbReference type="ARBA" id="ARBA00023125"/>
    </source>
</evidence>
<proteinExistence type="predicted"/>
<name>A0A090IYH6_9BACI</name>
<dbReference type="PANTHER" id="PTHR43479:SF11">
    <property type="entry name" value="ACREF_ENVCD OPERON REPRESSOR-RELATED"/>
    <property type="match status" value="1"/>
</dbReference>